<organism evidence="5 6">
    <name type="scientific">Paenibacillus hemerocallicola</name>
    <dbReference type="NCBI Taxonomy" id="1172614"/>
    <lineage>
        <taxon>Bacteria</taxon>
        <taxon>Bacillati</taxon>
        <taxon>Bacillota</taxon>
        <taxon>Bacilli</taxon>
        <taxon>Bacillales</taxon>
        <taxon>Paenibacillaceae</taxon>
        <taxon>Paenibacillus</taxon>
    </lineage>
</organism>
<keyword evidence="2" id="KW-0238">DNA-binding</keyword>
<keyword evidence="6" id="KW-1185">Reference proteome</keyword>
<dbReference type="Gene3D" id="1.10.10.60">
    <property type="entry name" value="Homeodomain-like"/>
    <property type="match status" value="2"/>
</dbReference>
<feature type="domain" description="HTH araC/xylS-type" evidence="4">
    <location>
        <begin position="177"/>
        <end position="275"/>
    </location>
</feature>
<dbReference type="InterPro" id="IPR009057">
    <property type="entry name" value="Homeodomain-like_sf"/>
</dbReference>
<dbReference type="InterPro" id="IPR020449">
    <property type="entry name" value="Tscrpt_reg_AraC-type_HTH"/>
</dbReference>
<dbReference type="GO" id="GO:0003700">
    <property type="term" value="F:DNA-binding transcription factor activity"/>
    <property type="evidence" value="ECO:0007669"/>
    <property type="project" value="InterPro"/>
</dbReference>
<proteinExistence type="predicted"/>
<dbReference type="AlphaFoldDB" id="A0A5C4SVJ1"/>
<dbReference type="PANTHER" id="PTHR43280:SF2">
    <property type="entry name" value="HTH-TYPE TRANSCRIPTIONAL REGULATOR EXSA"/>
    <property type="match status" value="1"/>
</dbReference>
<evidence type="ECO:0000259" key="4">
    <source>
        <dbReference type="PROSITE" id="PS01124"/>
    </source>
</evidence>
<name>A0A5C4SVJ1_9BACL</name>
<gene>
    <name evidence="5" type="ORF">FE784_39610</name>
</gene>
<dbReference type="InterPro" id="IPR018062">
    <property type="entry name" value="HTH_AraC-typ_CS"/>
</dbReference>
<dbReference type="SMART" id="SM00342">
    <property type="entry name" value="HTH_ARAC"/>
    <property type="match status" value="1"/>
</dbReference>
<dbReference type="SUPFAM" id="SSF46689">
    <property type="entry name" value="Homeodomain-like"/>
    <property type="match status" value="2"/>
</dbReference>
<dbReference type="Pfam" id="PF12833">
    <property type="entry name" value="HTH_18"/>
    <property type="match status" value="1"/>
</dbReference>
<evidence type="ECO:0000256" key="3">
    <source>
        <dbReference type="ARBA" id="ARBA00023163"/>
    </source>
</evidence>
<keyword evidence="3" id="KW-0804">Transcription</keyword>
<dbReference type="PROSITE" id="PS00041">
    <property type="entry name" value="HTH_ARAC_FAMILY_1"/>
    <property type="match status" value="1"/>
</dbReference>
<dbReference type="InterPro" id="IPR003313">
    <property type="entry name" value="AraC-bd"/>
</dbReference>
<dbReference type="SUPFAM" id="SSF51215">
    <property type="entry name" value="Regulatory protein AraC"/>
    <property type="match status" value="1"/>
</dbReference>
<dbReference type="EMBL" id="VDCQ01000120">
    <property type="protein sequence ID" value="TNJ55049.1"/>
    <property type="molecule type" value="Genomic_DNA"/>
</dbReference>
<accession>A0A5C4SVJ1</accession>
<dbReference type="Pfam" id="PF02311">
    <property type="entry name" value="AraC_binding"/>
    <property type="match status" value="1"/>
</dbReference>
<dbReference type="PRINTS" id="PR00032">
    <property type="entry name" value="HTHARAC"/>
</dbReference>
<evidence type="ECO:0000256" key="1">
    <source>
        <dbReference type="ARBA" id="ARBA00023015"/>
    </source>
</evidence>
<dbReference type="PANTHER" id="PTHR43280">
    <property type="entry name" value="ARAC-FAMILY TRANSCRIPTIONAL REGULATOR"/>
    <property type="match status" value="1"/>
</dbReference>
<evidence type="ECO:0000313" key="6">
    <source>
        <dbReference type="Proteomes" id="UP000307943"/>
    </source>
</evidence>
<evidence type="ECO:0000256" key="2">
    <source>
        <dbReference type="ARBA" id="ARBA00023125"/>
    </source>
</evidence>
<evidence type="ECO:0000313" key="5">
    <source>
        <dbReference type="EMBL" id="TNJ55049.1"/>
    </source>
</evidence>
<dbReference type="InterPro" id="IPR037923">
    <property type="entry name" value="HTH-like"/>
</dbReference>
<dbReference type="Proteomes" id="UP000307943">
    <property type="component" value="Unassembled WGS sequence"/>
</dbReference>
<dbReference type="GO" id="GO:0043565">
    <property type="term" value="F:sequence-specific DNA binding"/>
    <property type="evidence" value="ECO:0007669"/>
    <property type="project" value="InterPro"/>
</dbReference>
<comment type="caution">
    <text evidence="5">The sequence shown here is derived from an EMBL/GenBank/DDBJ whole genome shotgun (WGS) entry which is preliminary data.</text>
</comment>
<keyword evidence="1" id="KW-0805">Transcription regulation</keyword>
<reference evidence="5 6" key="1">
    <citation type="submission" date="2019-05" db="EMBL/GenBank/DDBJ databases">
        <title>We sequenced the genome of Paenibacillus hemerocallicola KCTC 33185 for further insight into its adaptation and study the phylogeny of Paenibacillus.</title>
        <authorList>
            <person name="Narsing Rao M.P."/>
        </authorList>
    </citation>
    <scope>NUCLEOTIDE SEQUENCE [LARGE SCALE GENOMIC DNA]</scope>
    <source>
        <strain evidence="5 6">KCTC 33185</strain>
    </source>
</reference>
<dbReference type="PROSITE" id="PS01124">
    <property type="entry name" value="HTH_ARAC_FAMILY_2"/>
    <property type="match status" value="1"/>
</dbReference>
<protein>
    <submittedName>
        <fullName evidence="5">AraC family transcriptional regulator</fullName>
    </submittedName>
</protein>
<sequence>MKRLPPTGQRSQVRVTYADYAYHYEPYRSRKRRSGGYHIRLQVEGQCRLWINGERLTVLPGDLTFTQPGDTVQVQFDAEPDAKSKRQLISGNYYLSCGGVWLEQWWRQSERATVVNIPLHQNVLSIFQAIVLEHRLTKIGSGDNATAYLLRALCLILDRMATESSTGKENELLQIAQRMKHYIAERATLPLRVDEVAKHAGLSPSRAAHLFKSVFNQTIMEYAIEVRLSIASDRMKFTTMTLDKIAETSGFGSYTYFHRVFRAKYGISPTQYRQKK</sequence>
<dbReference type="OrthoDB" id="9782911at2"/>
<dbReference type="InterPro" id="IPR018060">
    <property type="entry name" value="HTH_AraC"/>
</dbReference>